<feature type="domain" description="VWFA" evidence="1">
    <location>
        <begin position="44"/>
        <end position="224"/>
    </location>
</feature>
<dbReference type="CDD" id="cd00198">
    <property type="entry name" value="vWFA"/>
    <property type="match status" value="1"/>
</dbReference>
<dbReference type="EMBL" id="SNWQ01000006">
    <property type="protein sequence ID" value="TDO49201.1"/>
    <property type="molecule type" value="Genomic_DNA"/>
</dbReference>
<dbReference type="SMART" id="SM00327">
    <property type="entry name" value="VWA"/>
    <property type="match status" value="1"/>
</dbReference>
<dbReference type="InterPro" id="IPR041176">
    <property type="entry name" value="VWA_3_C"/>
</dbReference>
<dbReference type="PROSITE" id="PS50234">
    <property type="entry name" value="VWFA"/>
    <property type="match status" value="1"/>
</dbReference>
<dbReference type="InterPro" id="IPR002035">
    <property type="entry name" value="VWF_A"/>
</dbReference>
<organism evidence="2 3">
    <name type="scientific">Kribbella caucasensis</name>
    <dbReference type="NCBI Taxonomy" id="2512215"/>
    <lineage>
        <taxon>Bacteria</taxon>
        <taxon>Bacillati</taxon>
        <taxon>Actinomycetota</taxon>
        <taxon>Actinomycetes</taxon>
        <taxon>Propionibacteriales</taxon>
        <taxon>Kribbellaceae</taxon>
        <taxon>Kribbella</taxon>
    </lineage>
</organism>
<evidence type="ECO:0000313" key="3">
    <source>
        <dbReference type="Proteomes" id="UP000295388"/>
    </source>
</evidence>
<comment type="caution">
    <text evidence="2">The sequence shown here is derived from an EMBL/GenBank/DDBJ whole genome shotgun (WGS) entry which is preliminary data.</text>
</comment>
<evidence type="ECO:0000259" key="1">
    <source>
        <dbReference type="PROSITE" id="PS50234"/>
    </source>
</evidence>
<dbReference type="Gene3D" id="2.60.40.3670">
    <property type="match status" value="1"/>
</dbReference>
<dbReference type="Pfam" id="PF18571">
    <property type="entry name" value="VWA_3_C"/>
    <property type="match status" value="1"/>
</dbReference>
<dbReference type="Pfam" id="PF00092">
    <property type="entry name" value="VWA"/>
    <property type="match status" value="1"/>
</dbReference>
<accession>A0A4R6KGP1</accession>
<proteinExistence type="predicted"/>
<dbReference type="AlphaFoldDB" id="A0A4R6KGP1"/>
<dbReference type="RefSeq" id="WP_133800587.1">
    <property type="nucleotide sequence ID" value="NZ_SNWQ01000006.1"/>
</dbReference>
<dbReference type="Gene3D" id="3.40.50.410">
    <property type="entry name" value="von Willebrand factor, type A domain"/>
    <property type="match status" value="1"/>
</dbReference>
<dbReference type="InterPro" id="IPR036465">
    <property type="entry name" value="vWFA_dom_sf"/>
</dbReference>
<dbReference type="OrthoDB" id="568872at2"/>
<gene>
    <name evidence="2" type="ORF">EV643_106170</name>
</gene>
<dbReference type="SUPFAM" id="SSF53300">
    <property type="entry name" value="vWA-like"/>
    <property type="match status" value="1"/>
</dbReference>
<dbReference type="Gene3D" id="1.20.120.1690">
    <property type="match status" value="1"/>
</dbReference>
<sequence length="425" mass="44825">MAEFTASVYQNEFLPDGGTDVHAIVTVNCTGAGAAGSSAGDEAGEIIIVDTSGSMGADGVRAAAYAAQTALDQILDGVWFAVISGNDRAQLAFPASPEPVMVRMDQFTRQAAKDAVARFYADGGTAMGTWLRLAARVFATVPSLTQKHAILLTDGENQHESPEVLTATIEAVTGQFQCDCRGVGVAWQVEEVRRIATALLGTVDIIPAPDQLAAEFSKLIRQAMSKGVASADMRVWAPQGAQVLFVRQVAPTVDDLTARRTEVNPLTGSYPTGSWGDESRDYHVAVRLAAKGIGQEQLAARVQLAIGDQVVAQGLVKALWSADEALTTRISPEVAHYTGQTELANAIQEGLAAKAAGDTATATTKLGRAVQLAAATGNEEATSRLRKVVDIDNQETGTVRLKRSVEKADEMALDTASTKTTRVKK</sequence>
<evidence type="ECO:0000313" key="2">
    <source>
        <dbReference type="EMBL" id="TDO49201.1"/>
    </source>
</evidence>
<reference evidence="2 3" key="1">
    <citation type="submission" date="2019-03" db="EMBL/GenBank/DDBJ databases">
        <title>Genomic Encyclopedia of Type Strains, Phase III (KMG-III): the genomes of soil and plant-associated and newly described type strains.</title>
        <authorList>
            <person name="Whitman W."/>
        </authorList>
    </citation>
    <scope>NUCLEOTIDE SEQUENCE [LARGE SCALE GENOMIC DNA]</scope>
    <source>
        <strain evidence="2 3">VKM Ac-2527</strain>
    </source>
</reference>
<keyword evidence="3" id="KW-1185">Reference proteome</keyword>
<protein>
    <submittedName>
        <fullName evidence="2">von Willebrand factor type A domain-containing protein</fullName>
    </submittedName>
</protein>
<dbReference type="Proteomes" id="UP000295388">
    <property type="component" value="Unassembled WGS sequence"/>
</dbReference>
<name>A0A4R6KGP1_9ACTN</name>